<protein>
    <submittedName>
        <fullName evidence="5">Aldo/keto reductase</fullName>
    </submittedName>
</protein>
<dbReference type="AlphaFoldDB" id="A0A2Y9U219"/>
<feature type="binding site" evidence="2">
    <location>
        <position position="111"/>
    </location>
    <ligand>
        <name>substrate</name>
    </ligand>
</feature>
<gene>
    <name evidence="5" type="ORF">HYN51_06165</name>
</gene>
<dbReference type="SUPFAM" id="SSF51430">
    <property type="entry name" value="NAD(P)-linked oxidoreductase"/>
    <property type="match status" value="1"/>
</dbReference>
<evidence type="ECO:0000256" key="3">
    <source>
        <dbReference type="PIRSR" id="PIRSR000097-3"/>
    </source>
</evidence>
<dbReference type="PANTHER" id="PTHR43638:SF3">
    <property type="entry name" value="ALDEHYDE REDUCTASE"/>
    <property type="match status" value="1"/>
</dbReference>
<dbReference type="PIRSF" id="PIRSF000097">
    <property type="entry name" value="AKR"/>
    <property type="match status" value="1"/>
</dbReference>
<feature type="active site" description="Proton donor" evidence="1">
    <location>
        <position position="53"/>
    </location>
</feature>
<dbReference type="InterPro" id="IPR023210">
    <property type="entry name" value="NADP_OxRdtase_dom"/>
</dbReference>
<feature type="site" description="Lowers pKa of active site Tyr" evidence="3">
    <location>
        <position position="78"/>
    </location>
</feature>
<dbReference type="Pfam" id="PF00248">
    <property type="entry name" value="Aldo_ket_red"/>
    <property type="match status" value="1"/>
</dbReference>
<dbReference type="InterPro" id="IPR036812">
    <property type="entry name" value="NAD(P)_OxRdtase_dom_sf"/>
</dbReference>
<reference evidence="5 6" key="1">
    <citation type="journal article" date="2019" name="Int. J. Syst. Evol. Microbiol.">
        <title>Limnobaculum parvum gen. nov., sp. nov., isolated from a freshwater lake.</title>
        <authorList>
            <person name="Baek C."/>
            <person name="Shin S.K."/>
            <person name="Yi H."/>
        </authorList>
    </citation>
    <scope>NUCLEOTIDE SEQUENCE [LARGE SCALE GENOMIC DNA]</scope>
    <source>
        <strain evidence="5 6">HYN0051</strain>
    </source>
</reference>
<accession>A0A2Y9U219</accession>
<evidence type="ECO:0000259" key="4">
    <source>
        <dbReference type="Pfam" id="PF00248"/>
    </source>
</evidence>
<feature type="domain" description="NADP-dependent oxidoreductase" evidence="4">
    <location>
        <begin position="16"/>
        <end position="263"/>
    </location>
</feature>
<evidence type="ECO:0000313" key="6">
    <source>
        <dbReference type="Proteomes" id="UP000244908"/>
    </source>
</evidence>
<dbReference type="PRINTS" id="PR00069">
    <property type="entry name" value="ALDKETRDTASE"/>
</dbReference>
<dbReference type="InterPro" id="IPR020471">
    <property type="entry name" value="AKR"/>
</dbReference>
<dbReference type="GO" id="GO:0016491">
    <property type="term" value="F:oxidoreductase activity"/>
    <property type="evidence" value="ECO:0007669"/>
    <property type="project" value="InterPro"/>
</dbReference>
<sequence>MRYITLPSGDDVPVFGQGTWFMGERSSDIQREIQTLRHGIERGLSLIDTAEMYADGGAERVVGAAIKGCRDDVFLVSKVLPSNASAQGTIAACEGSLKRLGTEYIDLYLLHWRGHIPLKETVNAMEDLVEQGKIGQWGISNFDVNDLEALMTLVDNEQIATNQVLYNLSRRGIEYDLLPWCRSNSMPVMAYSPIEQARLLEHPALVTVAKRHHATPAQIALAWVLRDHNIITIPKASTVEHMIENIGSLSIHLEHEDYVTLDAAFPPPSRKKPLEML</sequence>
<evidence type="ECO:0000256" key="2">
    <source>
        <dbReference type="PIRSR" id="PIRSR000097-2"/>
    </source>
</evidence>
<proteinExistence type="predicted"/>
<name>A0A2Y9U219_9GAMM</name>
<dbReference type="EMBL" id="CP029185">
    <property type="protein sequence ID" value="AWH90015.1"/>
    <property type="molecule type" value="Genomic_DNA"/>
</dbReference>
<dbReference type="Proteomes" id="UP000244908">
    <property type="component" value="Chromosome"/>
</dbReference>
<evidence type="ECO:0000256" key="1">
    <source>
        <dbReference type="PIRSR" id="PIRSR000097-1"/>
    </source>
</evidence>
<organism evidence="5 6">
    <name type="scientific">Limnobaculum parvum</name>
    <dbReference type="NCBI Taxonomy" id="2172103"/>
    <lineage>
        <taxon>Bacteria</taxon>
        <taxon>Pseudomonadati</taxon>
        <taxon>Pseudomonadota</taxon>
        <taxon>Gammaproteobacteria</taxon>
        <taxon>Enterobacterales</taxon>
        <taxon>Budviciaceae</taxon>
        <taxon>Limnobaculum</taxon>
    </lineage>
</organism>
<dbReference type="Gene3D" id="3.20.20.100">
    <property type="entry name" value="NADP-dependent oxidoreductase domain"/>
    <property type="match status" value="1"/>
</dbReference>
<keyword evidence="6" id="KW-1185">Reference proteome</keyword>
<evidence type="ECO:0000313" key="5">
    <source>
        <dbReference type="EMBL" id="AWH90015.1"/>
    </source>
</evidence>
<dbReference type="PANTHER" id="PTHR43638">
    <property type="entry name" value="OXIDOREDUCTASE, ALDO/KETO REDUCTASE FAMILY PROTEIN"/>
    <property type="match status" value="1"/>
</dbReference>
<dbReference type="KEGG" id="lpv:HYN51_06165"/>
<dbReference type="CDD" id="cd19138">
    <property type="entry name" value="AKR_YeaE"/>
    <property type="match status" value="1"/>
</dbReference>